<dbReference type="InterPro" id="IPR012677">
    <property type="entry name" value="Nucleotide-bd_a/b_plait_sf"/>
</dbReference>
<dbReference type="GO" id="GO:0045202">
    <property type="term" value="C:synapse"/>
    <property type="evidence" value="ECO:0007669"/>
    <property type="project" value="TreeGrafter"/>
</dbReference>
<dbReference type="SUPFAM" id="SSF54928">
    <property type="entry name" value="RNA-binding domain, RBD"/>
    <property type="match status" value="1"/>
</dbReference>
<dbReference type="CDD" id="cd12725">
    <property type="entry name" value="RRM2_CPEB1"/>
    <property type="match status" value="1"/>
</dbReference>
<dbReference type="Pfam" id="PF16367">
    <property type="entry name" value="RRM_7"/>
    <property type="match status" value="1"/>
</dbReference>
<dbReference type="Gene3D" id="4.10.640.40">
    <property type="entry name" value="Cytoplasmic polyadenylation element-binding protein, ZZ domain"/>
    <property type="match status" value="1"/>
</dbReference>
<feature type="compositionally biased region" description="Polar residues" evidence="3">
    <location>
        <begin position="297"/>
        <end position="315"/>
    </location>
</feature>
<reference evidence="5" key="2">
    <citation type="journal article" date="2019" name="Gigascience">
        <title>High-quality Schistosoma haematobium genome achieved by single-molecule and long-range sequencing.</title>
        <authorList>
            <person name="Stroehlein A.J."/>
            <person name="Korhonen P.K."/>
            <person name="Chong T.M."/>
            <person name="Lim Y.L."/>
            <person name="Chan K.G."/>
            <person name="Webster B."/>
            <person name="Rollinson D."/>
            <person name="Brindley P.J."/>
            <person name="Gasser R.B."/>
            <person name="Young N.D."/>
        </authorList>
    </citation>
    <scope>NUCLEOTIDE SEQUENCE</scope>
</reference>
<dbReference type="InterPro" id="IPR034819">
    <property type="entry name" value="CPEB"/>
</dbReference>
<dbReference type="GO" id="GO:0008135">
    <property type="term" value="F:translation factor activity, RNA binding"/>
    <property type="evidence" value="ECO:0007669"/>
    <property type="project" value="TreeGrafter"/>
</dbReference>
<reference evidence="5" key="4">
    <citation type="journal article" date="2022" name="PLoS Pathog.">
        <title>Chromosome-level genome of Schistosoma haematobium underpins genome-wide explorations of molecular variation.</title>
        <authorList>
            <person name="Stroehlein A.J."/>
            <person name="Korhonen P.K."/>
            <person name="Lee V.V."/>
            <person name="Ralph S.A."/>
            <person name="Mentink-Kane M."/>
            <person name="You H."/>
            <person name="McManus D.P."/>
            <person name="Tchuente L.T."/>
            <person name="Stothard J.R."/>
            <person name="Kaur P."/>
            <person name="Dudchenko O."/>
            <person name="Aiden E.L."/>
            <person name="Yang B."/>
            <person name="Yang H."/>
            <person name="Emery A.M."/>
            <person name="Webster B.L."/>
            <person name="Brindley P.J."/>
            <person name="Rollinson D."/>
            <person name="Chang B.C.H."/>
            <person name="Gasser R.B."/>
            <person name="Young N.D."/>
        </authorList>
    </citation>
    <scope>NUCLEOTIDE SEQUENCE</scope>
</reference>
<evidence type="ECO:0000313" key="6">
    <source>
        <dbReference type="Proteomes" id="UP000471633"/>
    </source>
</evidence>
<dbReference type="RefSeq" id="XP_012799590.3">
    <property type="nucleotide sequence ID" value="XM_012944136.3"/>
</dbReference>
<keyword evidence="6" id="KW-1185">Reference proteome</keyword>
<protein>
    <submittedName>
        <fullName evidence="5">Cytoplasmic polyadenylation element-binding protein 1, variant 2</fullName>
    </submittedName>
</protein>
<feature type="domain" description="RRM" evidence="4">
    <location>
        <begin position="718"/>
        <end position="805"/>
    </location>
</feature>
<dbReference type="SMART" id="SM00360">
    <property type="entry name" value="RRM"/>
    <property type="match status" value="2"/>
</dbReference>
<gene>
    <name evidence="5" type="primary">CPEB1_2</name>
    <name evidence="5" type="ORF">MS3_00004751</name>
</gene>
<dbReference type="PROSITE" id="PS50102">
    <property type="entry name" value="RRM"/>
    <property type="match status" value="1"/>
</dbReference>
<reference evidence="5" key="3">
    <citation type="submission" date="2021-06" db="EMBL/GenBank/DDBJ databases">
        <title>Chromosome-level genome assembly for S. haematobium.</title>
        <authorList>
            <person name="Stroehlein A.J."/>
        </authorList>
    </citation>
    <scope>NUCLEOTIDE SEQUENCE</scope>
</reference>
<evidence type="ECO:0000256" key="3">
    <source>
        <dbReference type="SAM" id="MobiDB-lite"/>
    </source>
</evidence>
<dbReference type="GO" id="GO:0003730">
    <property type="term" value="F:mRNA 3'-UTR binding"/>
    <property type="evidence" value="ECO:0007669"/>
    <property type="project" value="InterPro"/>
</dbReference>
<dbReference type="GO" id="GO:2000766">
    <property type="term" value="P:negative regulation of cytoplasmic translation"/>
    <property type="evidence" value="ECO:0007669"/>
    <property type="project" value="TreeGrafter"/>
</dbReference>
<keyword evidence="1 2" id="KW-0694">RNA-binding</keyword>
<dbReference type="InterPro" id="IPR000504">
    <property type="entry name" value="RRM_dom"/>
</dbReference>
<evidence type="ECO:0000259" key="4">
    <source>
        <dbReference type="PROSITE" id="PS50102"/>
    </source>
</evidence>
<dbReference type="Gene3D" id="3.30.70.330">
    <property type="match status" value="2"/>
</dbReference>
<feature type="compositionally biased region" description="Basic residues" evidence="3">
    <location>
        <begin position="21"/>
        <end position="32"/>
    </location>
</feature>
<dbReference type="Proteomes" id="UP000471633">
    <property type="component" value="Unassembled WGS sequence"/>
</dbReference>
<dbReference type="EMBL" id="AMPZ03000003">
    <property type="protein sequence ID" value="KAH9586765.1"/>
    <property type="molecule type" value="Genomic_DNA"/>
</dbReference>
<dbReference type="GeneID" id="24595525"/>
<dbReference type="GO" id="GO:0000900">
    <property type="term" value="F:mRNA regulatory element binding translation repressor activity"/>
    <property type="evidence" value="ECO:0007669"/>
    <property type="project" value="TreeGrafter"/>
</dbReference>
<feature type="region of interest" description="Disordered" evidence="3">
    <location>
        <begin position="1"/>
        <end position="32"/>
    </location>
</feature>
<evidence type="ECO:0000256" key="2">
    <source>
        <dbReference type="PROSITE-ProRule" id="PRU00176"/>
    </source>
</evidence>
<name>A0A922ISM1_SCHHA</name>
<dbReference type="GO" id="GO:0043005">
    <property type="term" value="C:neuron projection"/>
    <property type="evidence" value="ECO:0007669"/>
    <property type="project" value="TreeGrafter"/>
</dbReference>
<dbReference type="InterPro" id="IPR032296">
    <property type="entry name" value="CEBP_ZZ"/>
</dbReference>
<dbReference type="AlphaFoldDB" id="A0A922ISM1"/>
<dbReference type="Pfam" id="PF16366">
    <property type="entry name" value="CEBP_ZZ"/>
    <property type="match status" value="1"/>
</dbReference>
<evidence type="ECO:0000256" key="1">
    <source>
        <dbReference type="ARBA" id="ARBA00022884"/>
    </source>
</evidence>
<dbReference type="CDD" id="cd19757">
    <property type="entry name" value="Bbox1"/>
    <property type="match status" value="1"/>
</dbReference>
<proteinExistence type="predicted"/>
<accession>A0A922ISM1</accession>
<feature type="compositionally biased region" description="Polar residues" evidence="3">
    <location>
        <begin position="334"/>
        <end position="344"/>
    </location>
</feature>
<dbReference type="PANTHER" id="PTHR12566:SF9">
    <property type="entry name" value="CYTOPLASMIC POLYADENYLATION ELEMENT-BINDING PROTEIN 1"/>
    <property type="match status" value="1"/>
</dbReference>
<feature type="compositionally biased region" description="Low complexity" evidence="3">
    <location>
        <begin position="324"/>
        <end position="333"/>
    </location>
</feature>
<dbReference type="PANTHER" id="PTHR12566">
    <property type="entry name" value="CYTOPLASMIC POLYADENYLATION ELEMENT BINDING PROTEIN CPEB"/>
    <property type="match status" value="1"/>
</dbReference>
<dbReference type="KEGG" id="shx:MS3_00004751"/>
<evidence type="ECO:0000313" key="5">
    <source>
        <dbReference type="EMBL" id="KAH9586765.1"/>
    </source>
</evidence>
<dbReference type="CTD" id="24595525"/>
<feature type="compositionally biased region" description="Polar residues" evidence="3">
    <location>
        <begin position="1"/>
        <end position="15"/>
    </location>
</feature>
<dbReference type="InterPro" id="IPR038446">
    <property type="entry name" value="CEBP_ZZ_sf"/>
</dbReference>
<dbReference type="GO" id="GO:0043022">
    <property type="term" value="F:ribosome binding"/>
    <property type="evidence" value="ECO:0007669"/>
    <property type="project" value="TreeGrafter"/>
</dbReference>
<reference evidence="5" key="1">
    <citation type="journal article" date="2012" name="Nat. Genet.">
        <title>Whole-genome sequence of Schistosoma haematobium.</title>
        <authorList>
            <person name="Young N.D."/>
            <person name="Jex A.R."/>
            <person name="Li B."/>
            <person name="Liu S."/>
            <person name="Yang L."/>
            <person name="Xiong Z."/>
            <person name="Li Y."/>
            <person name="Cantacessi C."/>
            <person name="Hall R.S."/>
            <person name="Xu X."/>
            <person name="Chen F."/>
            <person name="Wu X."/>
            <person name="Zerlotini A."/>
            <person name="Oliveira G."/>
            <person name="Hofmann A."/>
            <person name="Zhang G."/>
            <person name="Fang X."/>
            <person name="Kang Y."/>
            <person name="Campbell B.E."/>
            <person name="Loukas A."/>
            <person name="Ranganathan S."/>
            <person name="Rollinson D."/>
            <person name="Rinaldi G."/>
            <person name="Brindley P.J."/>
            <person name="Yang H."/>
            <person name="Wang J."/>
            <person name="Wang J."/>
            <person name="Gasser R.B."/>
        </authorList>
    </citation>
    <scope>NUCLEOTIDE SEQUENCE</scope>
</reference>
<dbReference type="GO" id="GO:0005634">
    <property type="term" value="C:nucleus"/>
    <property type="evidence" value="ECO:0007669"/>
    <property type="project" value="TreeGrafter"/>
</dbReference>
<sequence length="1007" mass="113326">MNNIQQMNSMNTWSTQQQQQQHHHHHHHHHHYRNVLFKQLTDNLLNSTNDLDSSSNTTINDKNCGVSPHSDIKLNIQQVLNEEKSIQTGTELTTCASTFTTGRPCLAGTQTLKHQLTKNQETNLDMTNTSILSMNACDFTQDSSGLGSMISEHCNTSNISGYFKDGDRSDSHLHWPNHSLITLDEDTSDMSLDKNDDYTNGPCDNNREVPIIKTEYPHLESQIKSPVLAMRTSPSSEGKSAIQYGSGDEFDYDTMVAQTRMIANRDFQTMDENFASVARYVEELTGCKELKKTNNTKDNQITKISSTSRQITPSKPQHHHYQHHYNQQQQQQQCVTQSMSSSPVGSVRHQQDYQLLKLQQLQQLYQKLISLPSMKHPKVDDKSSTELITQDLLLRLLTNQNINESLLSNLLPSVDTVFEKNNRRSSSTIGQNCKQFGISTNQLPRNNRRVALSDLTSYDECLLRSILSNTPHTSMQNNSDGIHPINMQGFHHNNESLITNFHNRRLNPQQNPLLSSNCNQLVNLISQLDTNAVKNDLLSQAAPMNTNTMALLASLLNTTQSQSNSPVINTSSTPQEQHNMLYSLLANQLSSFQSDSALNNNNANISQLLHERASKERETSLLNSILLKSECQGDNISPSPPSSLQRRQYTLSDSSLTEELSQLALPYQKLMSSFENDIDKAANVYRNSASTVAQTSEAAYHWSGKLPIRVHRSMTFSRKVFLGGVPWDSTSEELIRAFSRFGNVSVCWPQKEGSSSSNTHLKASSTKGYCYLIFEHEVSVTELLANCVHNPTTGGEYYTISSPKFISKDVQVIPWVISDSQYTKSTPSSSDIKRTVFVGALHALITAEILVTIMNDLFGNVIFAALDTDKYKYPIGSGRVIFSSHKSYMKAITANFVDIRTTKFIKTIQIDPYLEDAVCNSCLSYPGMYFCRAFECFNYFCPACWHMWHNSTETLYTHKPLRRTFKPNIDRQWQTGVVVTTTTTTMTAAATTVSATTITTTTTQSRF</sequence>
<dbReference type="InterPro" id="IPR035979">
    <property type="entry name" value="RBD_domain_sf"/>
</dbReference>
<dbReference type="GO" id="GO:0005737">
    <property type="term" value="C:cytoplasm"/>
    <property type="evidence" value="ECO:0007669"/>
    <property type="project" value="TreeGrafter"/>
</dbReference>
<comment type="caution">
    <text evidence="5">The sequence shown here is derived from an EMBL/GenBank/DDBJ whole genome shotgun (WGS) entry which is preliminary data.</text>
</comment>
<organism evidence="5 6">
    <name type="scientific">Schistosoma haematobium</name>
    <name type="common">Blood fluke</name>
    <dbReference type="NCBI Taxonomy" id="6185"/>
    <lineage>
        <taxon>Eukaryota</taxon>
        <taxon>Metazoa</taxon>
        <taxon>Spiralia</taxon>
        <taxon>Lophotrochozoa</taxon>
        <taxon>Platyhelminthes</taxon>
        <taxon>Trematoda</taxon>
        <taxon>Digenea</taxon>
        <taxon>Strigeidida</taxon>
        <taxon>Schistosomatoidea</taxon>
        <taxon>Schistosomatidae</taxon>
        <taxon>Schistosoma</taxon>
    </lineage>
</organism>
<feature type="region of interest" description="Disordered" evidence="3">
    <location>
        <begin position="297"/>
        <end position="346"/>
    </location>
</feature>